<protein>
    <submittedName>
        <fullName evidence="2">Uncharacterized protein</fullName>
    </submittedName>
</protein>
<feature type="transmembrane region" description="Helical" evidence="1">
    <location>
        <begin position="121"/>
        <end position="140"/>
    </location>
</feature>
<feature type="transmembrane region" description="Helical" evidence="1">
    <location>
        <begin position="84"/>
        <end position="101"/>
    </location>
</feature>
<dbReference type="EMBL" id="JBBWWQ010000012">
    <property type="protein sequence ID" value="KAK8934363.1"/>
    <property type="molecule type" value="Genomic_DNA"/>
</dbReference>
<gene>
    <name evidence="2" type="ORF">KSP39_PZI014648</name>
</gene>
<evidence type="ECO:0000313" key="3">
    <source>
        <dbReference type="Proteomes" id="UP001418222"/>
    </source>
</evidence>
<keyword evidence="1" id="KW-1133">Transmembrane helix</keyword>
<sequence length="157" mass="18170">MGTATRFVPSASLSSMPPFWQRPAALPLSKSPLSIPLLPRRRSYFSSSSVRDRKSCLFYGDVGRERMVNREAKRKGEKENGREAILYTMNPYPILLLAALPGGQFQFKTLRSYLNLLQQNFLFYEMLYFCFDLITIWFRVSDRMHPPNCRVLAKCTS</sequence>
<keyword evidence="1" id="KW-0812">Transmembrane</keyword>
<proteinExistence type="predicted"/>
<comment type="caution">
    <text evidence="2">The sequence shown here is derived from an EMBL/GenBank/DDBJ whole genome shotgun (WGS) entry which is preliminary data.</text>
</comment>
<dbReference type="Proteomes" id="UP001418222">
    <property type="component" value="Unassembled WGS sequence"/>
</dbReference>
<accession>A0AAP0BAL1</accession>
<evidence type="ECO:0000256" key="1">
    <source>
        <dbReference type="SAM" id="Phobius"/>
    </source>
</evidence>
<evidence type="ECO:0000313" key="2">
    <source>
        <dbReference type="EMBL" id="KAK8934363.1"/>
    </source>
</evidence>
<dbReference type="AlphaFoldDB" id="A0AAP0BAL1"/>
<name>A0AAP0BAL1_9ASPA</name>
<organism evidence="2 3">
    <name type="scientific">Platanthera zijinensis</name>
    <dbReference type="NCBI Taxonomy" id="2320716"/>
    <lineage>
        <taxon>Eukaryota</taxon>
        <taxon>Viridiplantae</taxon>
        <taxon>Streptophyta</taxon>
        <taxon>Embryophyta</taxon>
        <taxon>Tracheophyta</taxon>
        <taxon>Spermatophyta</taxon>
        <taxon>Magnoliopsida</taxon>
        <taxon>Liliopsida</taxon>
        <taxon>Asparagales</taxon>
        <taxon>Orchidaceae</taxon>
        <taxon>Orchidoideae</taxon>
        <taxon>Orchideae</taxon>
        <taxon>Orchidinae</taxon>
        <taxon>Platanthera</taxon>
    </lineage>
</organism>
<reference evidence="2 3" key="1">
    <citation type="journal article" date="2022" name="Nat. Plants">
        <title>Genomes of leafy and leafless Platanthera orchids illuminate the evolution of mycoheterotrophy.</title>
        <authorList>
            <person name="Li M.H."/>
            <person name="Liu K.W."/>
            <person name="Li Z."/>
            <person name="Lu H.C."/>
            <person name="Ye Q.L."/>
            <person name="Zhang D."/>
            <person name="Wang J.Y."/>
            <person name="Li Y.F."/>
            <person name="Zhong Z.M."/>
            <person name="Liu X."/>
            <person name="Yu X."/>
            <person name="Liu D.K."/>
            <person name="Tu X.D."/>
            <person name="Liu B."/>
            <person name="Hao Y."/>
            <person name="Liao X.Y."/>
            <person name="Jiang Y.T."/>
            <person name="Sun W.H."/>
            <person name="Chen J."/>
            <person name="Chen Y.Q."/>
            <person name="Ai Y."/>
            <person name="Zhai J.W."/>
            <person name="Wu S.S."/>
            <person name="Zhou Z."/>
            <person name="Hsiao Y.Y."/>
            <person name="Wu W.L."/>
            <person name="Chen Y.Y."/>
            <person name="Lin Y.F."/>
            <person name="Hsu J.L."/>
            <person name="Li C.Y."/>
            <person name="Wang Z.W."/>
            <person name="Zhao X."/>
            <person name="Zhong W.Y."/>
            <person name="Ma X.K."/>
            <person name="Ma L."/>
            <person name="Huang J."/>
            <person name="Chen G.Z."/>
            <person name="Huang M.Z."/>
            <person name="Huang L."/>
            <person name="Peng D.H."/>
            <person name="Luo Y.B."/>
            <person name="Zou S.Q."/>
            <person name="Chen S.P."/>
            <person name="Lan S."/>
            <person name="Tsai W.C."/>
            <person name="Van de Peer Y."/>
            <person name="Liu Z.J."/>
        </authorList>
    </citation>
    <scope>NUCLEOTIDE SEQUENCE [LARGE SCALE GENOMIC DNA]</scope>
    <source>
        <strain evidence="2">Lor287</strain>
    </source>
</reference>
<keyword evidence="3" id="KW-1185">Reference proteome</keyword>
<keyword evidence="1" id="KW-0472">Membrane</keyword>